<evidence type="ECO:0000313" key="4">
    <source>
        <dbReference type="EMBL" id="MDA5109112.1"/>
    </source>
</evidence>
<keyword evidence="5" id="KW-1185">Reference proteome</keyword>
<gene>
    <name evidence="4" type="ORF">O3V59_12120</name>
</gene>
<evidence type="ECO:0000259" key="2">
    <source>
        <dbReference type="Pfam" id="PF03445"/>
    </source>
</evidence>
<dbReference type="Pfam" id="PF03445">
    <property type="entry name" value="DUF294"/>
    <property type="match status" value="1"/>
</dbReference>
<evidence type="ECO:0000259" key="3">
    <source>
        <dbReference type="Pfam" id="PF10335"/>
    </source>
</evidence>
<proteinExistence type="predicted"/>
<dbReference type="EMBL" id="JAPYYP010000013">
    <property type="protein sequence ID" value="MDA5109112.1"/>
    <property type="molecule type" value="Genomic_DNA"/>
</dbReference>
<dbReference type="CDD" id="cd05401">
    <property type="entry name" value="NT_GlnE_GlnD_like"/>
    <property type="match status" value="1"/>
</dbReference>
<feature type="domain" description="Protein-PII uridylyltransferase N-terminal" evidence="2">
    <location>
        <begin position="77"/>
        <end position="200"/>
    </location>
</feature>
<sequence length="388" mass="43361">MTLANTGDTDIPNCCSRSALTSPPPKGDPLILSPEDCHRIADTDSFQELLSLRRELLDLSRLEGVKRAGEMAPYAVTVNLIHDRVIRQGVLLAVRHLAKMGVGTPPVPFAFLQFGSGGRSEQAVISDQDNGLVYRLPDGMDKRETERVEGYFHLLGAAIVQGLEQVGYPPCHGNVTCVSARWRGSTDQWMERLAAWAADPVWEHARYLLLVGDARVLWGEPDVVAPLNRQYRRLLAHNPILIGRLVSNTRFHRIPLTWLGRIAPDITGRYQGAINVKYGVYLPIVNAVRHFALAHGIHAASTLERLAALREAGVWPEPFCREVEHHFRLLLGLRLIAPLHWRDGTYASNSYVKLSELSSDTLSMLREAMKLALRLQDRTKKLLAAYPE</sequence>
<feature type="domain" description="DUF294" evidence="3">
    <location>
        <begin position="241"/>
        <end position="380"/>
    </location>
</feature>
<dbReference type="InterPro" id="IPR018821">
    <property type="entry name" value="DUF294_put_nucleoTrafse_sb-bd"/>
</dbReference>
<evidence type="ECO:0000313" key="5">
    <source>
        <dbReference type="Proteomes" id="UP001151071"/>
    </source>
</evidence>
<protein>
    <submittedName>
        <fullName evidence="4">DUF294 nucleotidyltransferase-like domain-containing protein</fullName>
    </submittedName>
</protein>
<dbReference type="Proteomes" id="UP001151071">
    <property type="component" value="Unassembled WGS sequence"/>
</dbReference>
<comment type="caution">
    <text evidence="4">The sequence shown here is derived from an EMBL/GenBank/DDBJ whole genome shotgun (WGS) entry which is preliminary data.</text>
</comment>
<dbReference type="InterPro" id="IPR005105">
    <property type="entry name" value="GlnD_Uridyltrans_N"/>
</dbReference>
<dbReference type="AlphaFoldDB" id="A0A9X3Z3S1"/>
<evidence type="ECO:0000256" key="1">
    <source>
        <dbReference type="SAM" id="MobiDB-lite"/>
    </source>
</evidence>
<reference evidence="4" key="1">
    <citation type="submission" date="2022-12" db="EMBL/GenBank/DDBJ databases">
        <title>Draft genome sequence of the thermophilic strain Brevibacillus thermoruber HT42, isolated from Los Humeros, Puebla, Mexico, with biotechnological potential.</title>
        <authorList>
            <person name="Lara Sanchez J."/>
            <person name="Solis Palacios R."/>
            <person name="Bustos Baena A.S."/>
            <person name="Ruz Baez A.E."/>
            <person name="Espinosa Luna G."/>
            <person name="Oliart Ros R.M."/>
        </authorList>
    </citation>
    <scope>NUCLEOTIDE SEQUENCE</scope>
    <source>
        <strain evidence="4">HT42</strain>
    </source>
</reference>
<dbReference type="RefSeq" id="WP_193747000.1">
    <property type="nucleotide sequence ID" value="NZ_JAPYYP010000013.1"/>
</dbReference>
<dbReference type="GO" id="GO:0008773">
    <property type="term" value="F:[protein-PII] uridylyltransferase activity"/>
    <property type="evidence" value="ECO:0007669"/>
    <property type="project" value="InterPro"/>
</dbReference>
<accession>A0A9X3Z3S1</accession>
<feature type="region of interest" description="Disordered" evidence="1">
    <location>
        <begin position="1"/>
        <end position="28"/>
    </location>
</feature>
<organism evidence="4 5">
    <name type="scientific">Brevibacillus thermoruber</name>
    <dbReference type="NCBI Taxonomy" id="33942"/>
    <lineage>
        <taxon>Bacteria</taxon>
        <taxon>Bacillati</taxon>
        <taxon>Bacillota</taxon>
        <taxon>Bacilli</taxon>
        <taxon>Bacillales</taxon>
        <taxon>Paenibacillaceae</taxon>
        <taxon>Brevibacillus</taxon>
    </lineage>
</organism>
<dbReference type="Pfam" id="PF10335">
    <property type="entry name" value="DUF294_C"/>
    <property type="match status" value="1"/>
</dbReference>
<name>A0A9X3Z3S1_9BACL</name>